<accession>A0A2I0ICY6</accession>
<dbReference type="Proteomes" id="UP000233551">
    <property type="component" value="Unassembled WGS sequence"/>
</dbReference>
<evidence type="ECO:0000313" key="2">
    <source>
        <dbReference type="EMBL" id="PKI41858.1"/>
    </source>
</evidence>
<dbReference type="EMBL" id="PGOL01003267">
    <property type="protein sequence ID" value="PKI41858.1"/>
    <property type="molecule type" value="Genomic_DNA"/>
</dbReference>
<evidence type="ECO:0000313" key="3">
    <source>
        <dbReference type="Proteomes" id="UP000233551"/>
    </source>
</evidence>
<feature type="non-terminal residue" evidence="2">
    <location>
        <position position="176"/>
    </location>
</feature>
<dbReference type="AlphaFoldDB" id="A0A2I0ICY6"/>
<evidence type="ECO:0000256" key="1">
    <source>
        <dbReference type="SAM" id="MobiDB-lite"/>
    </source>
</evidence>
<gene>
    <name evidence="2" type="ORF">CRG98_037728</name>
</gene>
<proteinExistence type="predicted"/>
<comment type="caution">
    <text evidence="2">The sequence shown here is derived from an EMBL/GenBank/DDBJ whole genome shotgun (WGS) entry which is preliminary data.</text>
</comment>
<keyword evidence="3" id="KW-1185">Reference proteome</keyword>
<protein>
    <submittedName>
        <fullName evidence="2">Uncharacterized protein</fullName>
    </submittedName>
</protein>
<reference evidence="2 3" key="1">
    <citation type="submission" date="2017-11" db="EMBL/GenBank/DDBJ databases">
        <title>De-novo sequencing of pomegranate (Punica granatum L.) genome.</title>
        <authorList>
            <person name="Akparov Z."/>
            <person name="Amiraslanov A."/>
            <person name="Hajiyeva S."/>
            <person name="Abbasov M."/>
            <person name="Kaur K."/>
            <person name="Hamwieh A."/>
            <person name="Solovyev V."/>
            <person name="Salamov A."/>
            <person name="Braich B."/>
            <person name="Kosarev P."/>
            <person name="Mahmoud A."/>
            <person name="Hajiyev E."/>
            <person name="Babayeva S."/>
            <person name="Izzatullayeva V."/>
            <person name="Mammadov A."/>
            <person name="Mammadov A."/>
            <person name="Sharifova S."/>
            <person name="Ojaghi J."/>
            <person name="Eynullazada K."/>
            <person name="Bayramov B."/>
            <person name="Abdulazimova A."/>
            <person name="Shahmuradov I."/>
        </authorList>
    </citation>
    <scope>NUCLEOTIDE SEQUENCE [LARGE SCALE GENOMIC DNA]</scope>
    <source>
        <strain evidence="3">cv. AG2017</strain>
        <tissue evidence="2">Leaf</tissue>
    </source>
</reference>
<feature type="region of interest" description="Disordered" evidence="1">
    <location>
        <begin position="25"/>
        <end position="59"/>
    </location>
</feature>
<sequence>MTLRAMQQQFERMNMVFGELRERLDRQDERLERLQPAPVPRARRPHRQPSVDTFDEEAYDDEEEVAFDATWGRGRGRGVKPRHFVRREHRRRDAVDHNTGSIKLVIPPFQDHITSQCPNKRTMIIMENGDNETEEEEVSDSMHPLEDASDVEHAVEGQALVIIRALHVQVREDGDE</sequence>
<name>A0A2I0ICY6_PUNGR</name>
<organism evidence="2 3">
    <name type="scientific">Punica granatum</name>
    <name type="common">Pomegranate</name>
    <dbReference type="NCBI Taxonomy" id="22663"/>
    <lineage>
        <taxon>Eukaryota</taxon>
        <taxon>Viridiplantae</taxon>
        <taxon>Streptophyta</taxon>
        <taxon>Embryophyta</taxon>
        <taxon>Tracheophyta</taxon>
        <taxon>Spermatophyta</taxon>
        <taxon>Magnoliopsida</taxon>
        <taxon>eudicotyledons</taxon>
        <taxon>Gunneridae</taxon>
        <taxon>Pentapetalae</taxon>
        <taxon>rosids</taxon>
        <taxon>malvids</taxon>
        <taxon>Myrtales</taxon>
        <taxon>Lythraceae</taxon>
        <taxon>Punica</taxon>
    </lineage>
</organism>